<feature type="region of interest" description="Disordered" evidence="1">
    <location>
        <begin position="322"/>
        <end position="380"/>
    </location>
</feature>
<feature type="compositionally biased region" description="Basic and acidic residues" evidence="1">
    <location>
        <begin position="90"/>
        <end position="107"/>
    </location>
</feature>
<dbReference type="PROSITE" id="PS51294">
    <property type="entry name" value="HTH_MYB"/>
    <property type="match status" value="1"/>
</dbReference>
<dbReference type="PROSITE" id="PS50090">
    <property type="entry name" value="MYB_LIKE"/>
    <property type="match status" value="1"/>
</dbReference>
<dbReference type="EMBL" id="ML994710">
    <property type="protein sequence ID" value="KAF2176313.1"/>
    <property type="molecule type" value="Genomic_DNA"/>
</dbReference>
<evidence type="ECO:0000259" key="3">
    <source>
        <dbReference type="PROSITE" id="PS51294"/>
    </source>
</evidence>
<sequence length="446" mass="48923">MRNRPSATRKRKYAPFANTITSSVEVLDHTSTPASEDSRSAKRRSAQPQAESLAPSPVCTPMLTTTPQARGSHHSPLKVSNDPNAGDVDGGGKDNGADTPDLPRSDLLDLQNGGNGEHHEGVIDKELLYSSTQSISSSERREGDQDFSSDSERGEDKSDDSGGEVRESDEDKRRSGPSRTSLKPQGGSTMSMGTSRQLKSSPSRHQSRPKANIATQSSLLWTSSPGTRAVYDSSTSYGLSKNMAHQLTDITFCQVPKGSSIVAATVRCNEMTSKSSPNPLALKRNFLGDAGQVIRMTQISSDLWLFVGYRCDDYGAPNPCLSQSSTQRSADWKSSPYSNAANHDAVHPDNKDKEDENGDEDRRDDNPHATGGNTRLNKGDMRLRKRTRLPWLESDEQRLRSYKDKMGMTWEAIFLRFPDRTPGAVRARWHALKGESSTKVTPIPLI</sequence>
<organism evidence="4 5">
    <name type="scientific">Zopfia rhizophila CBS 207.26</name>
    <dbReference type="NCBI Taxonomy" id="1314779"/>
    <lineage>
        <taxon>Eukaryota</taxon>
        <taxon>Fungi</taxon>
        <taxon>Dikarya</taxon>
        <taxon>Ascomycota</taxon>
        <taxon>Pezizomycotina</taxon>
        <taxon>Dothideomycetes</taxon>
        <taxon>Dothideomycetes incertae sedis</taxon>
        <taxon>Zopfiaceae</taxon>
        <taxon>Zopfia</taxon>
    </lineage>
</organism>
<dbReference type="AlphaFoldDB" id="A0A6A6DBA2"/>
<gene>
    <name evidence="4" type="ORF">K469DRAFT_28909</name>
</gene>
<dbReference type="SMART" id="SM00717">
    <property type="entry name" value="SANT"/>
    <property type="match status" value="1"/>
</dbReference>
<feature type="domain" description="HTH myb-type" evidence="3">
    <location>
        <begin position="383"/>
        <end position="437"/>
    </location>
</feature>
<dbReference type="CDD" id="cd00167">
    <property type="entry name" value="SANT"/>
    <property type="match status" value="1"/>
</dbReference>
<evidence type="ECO:0000256" key="1">
    <source>
        <dbReference type="SAM" id="MobiDB-lite"/>
    </source>
</evidence>
<accession>A0A6A6DBA2</accession>
<evidence type="ECO:0000313" key="5">
    <source>
        <dbReference type="Proteomes" id="UP000800200"/>
    </source>
</evidence>
<feature type="domain" description="Myb-like" evidence="2">
    <location>
        <begin position="383"/>
        <end position="433"/>
    </location>
</feature>
<keyword evidence="5" id="KW-1185">Reference proteome</keyword>
<feature type="region of interest" description="Disordered" evidence="1">
    <location>
        <begin position="1"/>
        <end position="219"/>
    </location>
</feature>
<feature type="compositionally biased region" description="Polar residues" evidence="1">
    <location>
        <begin position="177"/>
        <end position="204"/>
    </location>
</feature>
<feature type="compositionally biased region" description="Basic residues" evidence="1">
    <location>
        <begin position="1"/>
        <end position="13"/>
    </location>
</feature>
<proteinExistence type="predicted"/>
<protein>
    <submittedName>
        <fullName evidence="4">Uncharacterized protein</fullName>
    </submittedName>
</protein>
<dbReference type="InterPro" id="IPR001005">
    <property type="entry name" value="SANT/Myb"/>
</dbReference>
<dbReference type="InterPro" id="IPR017930">
    <property type="entry name" value="Myb_dom"/>
</dbReference>
<evidence type="ECO:0000259" key="2">
    <source>
        <dbReference type="PROSITE" id="PS50090"/>
    </source>
</evidence>
<feature type="compositionally biased region" description="Polar residues" evidence="1">
    <location>
        <begin position="18"/>
        <end position="35"/>
    </location>
</feature>
<dbReference type="OrthoDB" id="3562657at2759"/>
<dbReference type="InterPro" id="IPR009057">
    <property type="entry name" value="Homeodomain-like_sf"/>
</dbReference>
<dbReference type="Gene3D" id="1.10.10.60">
    <property type="entry name" value="Homeodomain-like"/>
    <property type="match status" value="1"/>
</dbReference>
<feature type="compositionally biased region" description="Basic and acidic residues" evidence="1">
    <location>
        <begin position="116"/>
        <end position="127"/>
    </location>
</feature>
<feature type="compositionally biased region" description="Basic and acidic residues" evidence="1">
    <location>
        <begin position="344"/>
        <end position="367"/>
    </location>
</feature>
<dbReference type="SUPFAM" id="SSF46689">
    <property type="entry name" value="Homeodomain-like"/>
    <property type="match status" value="1"/>
</dbReference>
<reference evidence="4" key="1">
    <citation type="journal article" date="2020" name="Stud. Mycol.">
        <title>101 Dothideomycetes genomes: a test case for predicting lifestyles and emergence of pathogens.</title>
        <authorList>
            <person name="Haridas S."/>
            <person name="Albert R."/>
            <person name="Binder M."/>
            <person name="Bloem J."/>
            <person name="Labutti K."/>
            <person name="Salamov A."/>
            <person name="Andreopoulos B."/>
            <person name="Baker S."/>
            <person name="Barry K."/>
            <person name="Bills G."/>
            <person name="Bluhm B."/>
            <person name="Cannon C."/>
            <person name="Castanera R."/>
            <person name="Culley D."/>
            <person name="Daum C."/>
            <person name="Ezra D."/>
            <person name="Gonzalez J."/>
            <person name="Henrissat B."/>
            <person name="Kuo A."/>
            <person name="Liang C."/>
            <person name="Lipzen A."/>
            <person name="Lutzoni F."/>
            <person name="Magnuson J."/>
            <person name="Mondo S."/>
            <person name="Nolan M."/>
            <person name="Ohm R."/>
            <person name="Pangilinan J."/>
            <person name="Park H.-J."/>
            <person name="Ramirez L."/>
            <person name="Alfaro M."/>
            <person name="Sun H."/>
            <person name="Tritt A."/>
            <person name="Yoshinaga Y."/>
            <person name="Zwiers L.-H."/>
            <person name="Turgeon B."/>
            <person name="Goodwin S."/>
            <person name="Spatafora J."/>
            <person name="Crous P."/>
            <person name="Grigoriev I."/>
        </authorList>
    </citation>
    <scope>NUCLEOTIDE SEQUENCE</scope>
    <source>
        <strain evidence="4">CBS 207.26</strain>
    </source>
</reference>
<dbReference type="Proteomes" id="UP000800200">
    <property type="component" value="Unassembled WGS sequence"/>
</dbReference>
<feature type="compositionally biased region" description="Basic and acidic residues" evidence="1">
    <location>
        <begin position="138"/>
        <end position="174"/>
    </location>
</feature>
<name>A0A6A6DBA2_9PEZI</name>
<evidence type="ECO:0000313" key="4">
    <source>
        <dbReference type="EMBL" id="KAF2176313.1"/>
    </source>
</evidence>